<dbReference type="PANTHER" id="PTHR35400:SF3">
    <property type="entry name" value="SLL1072 PROTEIN"/>
    <property type="match status" value="1"/>
</dbReference>
<protein>
    <submittedName>
        <fullName evidence="2">Uma2 family endonuclease</fullName>
    </submittedName>
</protein>
<gene>
    <name evidence="2" type="ORF">ACFQ1S_00820</name>
</gene>
<dbReference type="GO" id="GO:0004519">
    <property type="term" value="F:endonuclease activity"/>
    <property type="evidence" value="ECO:0007669"/>
    <property type="project" value="UniProtKB-KW"/>
</dbReference>
<feature type="domain" description="Putative restriction endonuclease" evidence="1">
    <location>
        <begin position="52"/>
        <end position="210"/>
    </location>
</feature>
<dbReference type="InterPro" id="IPR011335">
    <property type="entry name" value="Restrct_endonuc-II-like"/>
</dbReference>
<dbReference type="Pfam" id="PF05685">
    <property type="entry name" value="Uma2"/>
    <property type="match status" value="1"/>
</dbReference>
<comment type="caution">
    <text evidence="2">The sequence shown here is derived from an EMBL/GenBank/DDBJ whole genome shotgun (WGS) entry which is preliminary data.</text>
</comment>
<evidence type="ECO:0000259" key="1">
    <source>
        <dbReference type="Pfam" id="PF05685"/>
    </source>
</evidence>
<dbReference type="InterPro" id="IPR012296">
    <property type="entry name" value="Nuclease_put_TT1808"/>
</dbReference>
<name>A0ABW3M2T9_9PSEU</name>
<keyword evidence="3" id="KW-1185">Reference proteome</keyword>
<keyword evidence="2" id="KW-0540">Nuclease</keyword>
<dbReference type="SUPFAM" id="SSF52980">
    <property type="entry name" value="Restriction endonuclease-like"/>
    <property type="match status" value="1"/>
</dbReference>
<accession>A0ABW3M2T9</accession>
<proteinExistence type="predicted"/>
<dbReference type="CDD" id="cd06260">
    <property type="entry name" value="DUF820-like"/>
    <property type="match status" value="1"/>
</dbReference>
<dbReference type="PANTHER" id="PTHR35400">
    <property type="entry name" value="SLR1083 PROTEIN"/>
    <property type="match status" value="1"/>
</dbReference>
<keyword evidence="2" id="KW-0255">Endonuclease</keyword>
<dbReference type="Gene3D" id="3.90.1570.10">
    <property type="entry name" value="tt1808, chain A"/>
    <property type="match status" value="1"/>
</dbReference>
<sequence>MLGRVTNDRCCSRGYAEPVTVGLQWPYVPPDGWTAADLDRLSLDGPYGELDALKRIELIDGDLIVMSPQTEFHRRVVERLRDELARQAPDGWTATREMDVVLGERQRPCPDVSVVSAEAAADLDRTFYLPVDVVLVVEVVSKSSEIRDRETKPRRYAEAGIRHFWRIENDGGRPVAYVYELDPATHTYTLTGIFHEQLKLPVPYPIDLSLTRLSE</sequence>
<dbReference type="EMBL" id="JBHTIS010000017">
    <property type="protein sequence ID" value="MFD1044240.1"/>
    <property type="molecule type" value="Genomic_DNA"/>
</dbReference>
<dbReference type="Proteomes" id="UP001597045">
    <property type="component" value="Unassembled WGS sequence"/>
</dbReference>
<evidence type="ECO:0000313" key="2">
    <source>
        <dbReference type="EMBL" id="MFD1044240.1"/>
    </source>
</evidence>
<evidence type="ECO:0000313" key="3">
    <source>
        <dbReference type="Proteomes" id="UP001597045"/>
    </source>
</evidence>
<keyword evidence="2" id="KW-0378">Hydrolase</keyword>
<dbReference type="InterPro" id="IPR008538">
    <property type="entry name" value="Uma2"/>
</dbReference>
<organism evidence="2 3">
    <name type="scientific">Kibdelosporangium lantanae</name>
    <dbReference type="NCBI Taxonomy" id="1497396"/>
    <lineage>
        <taxon>Bacteria</taxon>
        <taxon>Bacillati</taxon>
        <taxon>Actinomycetota</taxon>
        <taxon>Actinomycetes</taxon>
        <taxon>Pseudonocardiales</taxon>
        <taxon>Pseudonocardiaceae</taxon>
        <taxon>Kibdelosporangium</taxon>
    </lineage>
</organism>
<reference evidence="3" key="1">
    <citation type="journal article" date="2019" name="Int. J. Syst. Evol. Microbiol.">
        <title>The Global Catalogue of Microorganisms (GCM) 10K type strain sequencing project: providing services to taxonomists for standard genome sequencing and annotation.</title>
        <authorList>
            <consortium name="The Broad Institute Genomics Platform"/>
            <consortium name="The Broad Institute Genome Sequencing Center for Infectious Disease"/>
            <person name="Wu L."/>
            <person name="Ma J."/>
        </authorList>
    </citation>
    <scope>NUCLEOTIDE SEQUENCE [LARGE SCALE GENOMIC DNA]</scope>
    <source>
        <strain evidence="3">JCM 31486</strain>
    </source>
</reference>